<reference evidence="2 3" key="1">
    <citation type="journal article" date="2023" name="Mol. Biol. Evol.">
        <title>Genomics of Secondarily Temperate Adaptation in the Only Non-Antarctic Icefish.</title>
        <authorList>
            <person name="Rivera-Colon A.G."/>
            <person name="Rayamajhi N."/>
            <person name="Minhas B.F."/>
            <person name="Madrigal G."/>
            <person name="Bilyk K.T."/>
            <person name="Yoon V."/>
            <person name="Hune M."/>
            <person name="Gregory S."/>
            <person name="Cheng C.H.C."/>
            <person name="Catchen J.M."/>
        </authorList>
    </citation>
    <scope>NUCLEOTIDE SEQUENCE [LARGE SCALE GENOMIC DNA]</scope>
    <source>
        <strain evidence="2">JC2023a</strain>
    </source>
</reference>
<evidence type="ECO:0000313" key="3">
    <source>
        <dbReference type="Proteomes" id="UP001335648"/>
    </source>
</evidence>
<feature type="region of interest" description="Disordered" evidence="1">
    <location>
        <begin position="46"/>
        <end position="105"/>
    </location>
</feature>
<dbReference type="Proteomes" id="UP001335648">
    <property type="component" value="Unassembled WGS sequence"/>
</dbReference>
<proteinExistence type="predicted"/>
<evidence type="ECO:0000313" key="2">
    <source>
        <dbReference type="EMBL" id="KAK5881993.1"/>
    </source>
</evidence>
<protein>
    <submittedName>
        <fullName evidence="2">Uncharacterized protein</fullName>
    </submittedName>
</protein>
<comment type="caution">
    <text evidence="2">The sequence shown here is derived from an EMBL/GenBank/DDBJ whole genome shotgun (WGS) entry which is preliminary data.</text>
</comment>
<feature type="compositionally biased region" description="Basic residues" evidence="1">
    <location>
        <begin position="1"/>
        <end position="11"/>
    </location>
</feature>
<accession>A0AAN8GLC8</accession>
<feature type="region of interest" description="Disordered" evidence="1">
    <location>
        <begin position="1"/>
        <end position="28"/>
    </location>
</feature>
<keyword evidence="3" id="KW-1185">Reference proteome</keyword>
<dbReference type="AlphaFoldDB" id="A0AAN8GLC8"/>
<dbReference type="EMBL" id="JAULUE010002062">
    <property type="protein sequence ID" value="KAK5881993.1"/>
    <property type="molecule type" value="Genomic_DNA"/>
</dbReference>
<name>A0AAN8GLC8_9TELE</name>
<gene>
    <name evidence="2" type="ORF">CesoFtcFv8_020628</name>
</gene>
<evidence type="ECO:0000256" key="1">
    <source>
        <dbReference type="SAM" id="MobiDB-lite"/>
    </source>
</evidence>
<organism evidence="2 3">
    <name type="scientific">Champsocephalus esox</name>
    <name type="common">pike icefish</name>
    <dbReference type="NCBI Taxonomy" id="159716"/>
    <lineage>
        <taxon>Eukaryota</taxon>
        <taxon>Metazoa</taxon>
        <taxon>Chordata</taxon>
        <taxon>Craniata</taxon>
        <taxon>Vertebrata</taxon>
        <taxon>Euteleostomi</taxon>
        <taxon>Actinopterygii</taxon>
        <taxon>Neopterygii</taxon>
        <taxon>Teleostei</taxon>
        <taxon>Neoteleostei</taxon>
        <taxon>Acanthomorphata</taxon>
        <taxon>Eupercaria</taxon>
        <taxon>Perciformes</taxon>
        <taxon>Notothenioidei</taxon>
        <taxon>Channichthyidae</taxon>
        <taxon>Champsocephalus</taxon>
    </lineage>
</organism>
<sequence length="105" mass="11521">MSYEQRRKKRASEKEPKINYPPQLSGSSVRSASLCHISLRRSSQRLAGSVWPGPTTGGGRARAKPLGLQAPRWGRIREPLGRGESGSRAAPFKPLGSWADDPDRL</sequence>